<dbReference type="InterPro" id="IPR052344">
    <property type="entry name" value="Transposase-related"/>
</dbReference>
<dbReference type="Gene3D" id="1.20.5.340">
    <property type="match status" value="1"/>
</dbReference>
<dbReference type="InterPro" id="IPR004291">
    <property type="entry name" value="Transposase_IS66_central"/>
</dbReference>
<keyword evidence="5" id="KW-1185">Reference proteome</keyword>
<feature type="compositionally biased region" description="Low complexity" evidence="1">
    <location>
        <begin position="49"/>
        <end position="58"/>
    </location>
</feature>
<sequence>MSPVDPKDARIAELEAQLAERDERIAQLMALVRALTQRVAELEQRLAQNSSNSSRPPSSDVPGSARAGKKPTGKRPGGQPGHKKHERALLPPEAVQHFVELVPKQCKSCRRRLVSRDAEPQRHQVMEVPPLSAIITEYRSHALECSACGTVTRQPVPAHARSAFGDRLGALASLLVGKYRLSKRLVKDALSDMLGVELSVGSVVNLEEEMAKALAPAVLQASQYVQAADTVHADETGWVEGREDGRGKRAWLWMAATARVALFHIAKSRGGKVARALLGEDFTGFLVSDRWSGYAWHDAGLRQVCWAHLTRDFQGFIDRSGKGGRLGKKLMRQRNLFFTWYHRVRDGTLSRHEFEKRMPEVEREVGRLLRRAALRAEKKTAGMAREILQWEKCLWTFVDVPGLEPTNNFGERCLRHAVMYRKTSFGTQGPQGSRFVERILTAVTSLKLQRRGVLTFLTDTLHAHRHGLPTPSLLPIADTPPLANAA</sequence>
<organism evidence="4 5">
    <name type="scientific">Stigmatella aurantiaca (strain DW4/3-1)</name>
    <dbReference type="NCBI Taxonomy" id="378806"/>
    <lineage>
        <taxon>Bacteria</taxon>
        <taxon>Pseudomonadati</taxon>
        <taxon>Myxococcota</taxon>
        <taxon>Myxococcia</taxon>
        <taxon>Myxococcales</taxon>
        <taxon>Cystobacterineae</taxon>
        <taxon>Archangiaceae</taxon>
        <taxon>Stigmatella</taxon>
    </lineage>
</organism>
<dbReference type="RefSeq" id="WP_013375834.1">
    <property type="nucleotide sequence ID" value="NC_014623.1"/>
</dbReference>
<feature type="region of interest" description="Disordered" evidence="1">
    <location>
        <begin position="45"/>
        <end position="85"/>
    </location>
</feature>
<dbReference type="NCBIfam" id="NF033517">
    <property type="entry name" value="transpos_IS66"/>
    <property type="match status" value="1"/>
</dbReference>
<dbReference type="eggNOG" id="COG2433">
    <property type="taxonomic scope" value="Bacteria"/>
</dbReference>
<dbReference type="STRING" id="378806.STAUR_3620"/>
<dbReference type="HOGENOM" id="CLU_039294_0_1_7"/>
<dbReference type="PANTHER" id="PTHR33678:SF2">
    <property type="match status" value="1"/>
</dbReference>
<dbReference type="Pfam" id="PF20042">
    <property type="entry name" value="DUF6444"/>
    <property type="match status" value="1"/>
</dbReference>
<dbReference type="AlphaFoldDB" id="E3FDZ5"/>
<evidence type="ECO:0000313" key="4">
    <source>
        <dbReference type="EMBL" id="ADO71410.1"/>
    </source>
</evidence>
<dbReference type="Proteomes" id="UP000001351">
    <property type="component" value="Chromosome"/>
</dbReference>
<reference evidence="4 5" key="1">
    <citation type="journal article" date="2011" name="Mol. Biol. Evol.">
        <title>Comparative genomic analysis of fruiting body formation in Myxococcales.</title>
        <authorList>
            <person name="Huntley S."/>
            <person name="Hamann N."/>
            <person name="Wegener-Feldbrugge S."/>
            <person name="Treuner-Lange A."/>
            <person name="Kube M."/>
            <person name="Reinhardt R."/>
            <person name="Klages S."/>
            <person name="Muller R."/>
            <person name="Ronning C.M."/>
            <person name="Nierman W.C."/>
            <person name="Sogaard-Andersen L."/>
        </authorList>
    </citation>
    <scope>NUCLEOTIDE SEQUENCE [LARGE SCALE GENOMIC DNA]</scope>
    <source>
        <strain evidence="4 5">DW4/3-1</strain>
    </source>
</reference>
<accession>E3FDZ5</accession>
<gene>
    <name evidence="4" type="ordered locus">STAUR_3620</name>
</gene>
<protein>
    <submittedName>
        <fullName evidence="4">Transposase, IS66 family</fullName>
    </submittedName>
</protein>
<evidence type="ECO:0000256" key="1">
    <source>
        <dbReference type="SAM" id="MobiDB-lite"/>
    </source>
</evidence>
<evidence type="ECO:0000259" key="3">
    <source>
        <dbReference type="Pfam" id="PF20042"/>
    </source>
</evidence>
<dbReference type="KEGG" id="sur:STAUR_3620"/>
<dbReference type="InterPro" id="IPR045618">
    <property type="entry name" value="DUF6444"/>
</dbReference>
<evidence type="ECO:0000259" key="2">
    <source>
        <dbReference type="Pfam" id="PF03050"/>
    </source>
</evidence>
<name>E3FDZ5_STIAD</name>
<dbReference type="PANTHER" id="PTHR33678">
    <property type="entry name" value="BLL1576 PROTEIN"/>
    <property type="match status" value="1"/>
</dbReference>
<dbReference type="OrthoDB" id="5526367at2"/>
<proteinExistence type="predicted"/>
<feature type="domain" description="DUF6444" evidence="3">
    <location>
        <begin position="8"/>
        <end position="87"/>
    </location>
</feature>
<dbReference type="Pfam" id="PF03050">
    <property type="entry name" value="DDE_Tnp_IS66"/>
    <property type="match status" value="1"/>
</dbReference>
<feature type="domain" description="Transposase IS66 central" evidence="2">
    <location>
        <begin position="171"/>
        <end position="432"/>
    </location>
</feature>
<evidence type="ECO:0000313" key="5">
    <source>
        <dbReference type="Proteomes" id="UP000001351"/>
    </source>
</evidence>
<dbReference type="EMBL" id="CP002271">
    <property type="protein sequence ID" value="ADO71410.1"/>
    <property type="molecule type" value="Genomic_DNA"/>
</dbReference>